<feature type="compositionally biased region" description="Pro residues" evidence="2">
    <location>
        <begin position="392"/>
        <end position="426"/>
    </location>
</feature>
<dbReference type="Pfam" id="PF00395">
    <property type="entry name" value="SLH"/>
    <property type="match status" value="3"/>
</dbReference>
<sequence length="2043" mass="222174">MVKKWGLKYTAICLIICMIFSSFGTAFGAEAKSDSKSDLKGHWAEAQMNSWMQQGFIQGYPDGSVKPDNSITRAEFMTLVNSSFGFTEKAEVSSTDVKATDWFYDQVAMAVQAGYISGYPDGTMGPNKSISRQEAAVIVDRLLGLTEMDQKEAAAFSDAGQIASWSIDAVKALVSNGILNGYEGNLFKPLHAITRAEAVVTLERAIQTKPGIYNTAGTFGPEAGTETLTGNAAIHVTGVTLRNMAITGKLLFGKGIAEGDASLAGVTVKGTTTVSGGGVNSIYIEDSALAEVIIDKDGAVRIVVKGSTTIESLIVRTPGAILELGEGTKVGKLTIHAAVKVTGKGTIAVVDEKVAGSTFETKPVSSVTPAPGMTASPSPGSTLAPSATPGPGTTPGPTATPGPSPTPGPGTTPGPTATPGPSPTPDPGKSLNIVEAGQAKGVIIVAADANSRMLAAAQTLSDYVQESTGARLLFHQSFEPIDEESLAEDVVRIYVGMKAPEDEQQVNGVLEGLPNDGFVIVPSANRITIIGPTISGTEFGVYDFLERYVGVSWLLPGPDGDDVPEHQTITVSGQTVRNEPVNISRQFFGTEFPIAIEGVNNAANAEWAKHNRLLDNIQFHHNMSKLFDPEVFDKHPEYYPGGVVPTHAFNWQPCFNDTTAEVAIERIKAYFDANPDQISYSLGTNDSSNYCEANLTDKKNSIGAVDMSDFYYPWVNKVVEGVLKNEKYKDKYFGLLAYWNVYDPPANLKLHERVIPYITDDRMSWIDPDMEAIGVEHTEKWQQAATNLGFYEYLYGAPYNVPRVYLHKMADNYKYGQENSVIAHVAELYPNYGEGPKPWLSAKLQWNPNQDTDTLLQEWYERAVGAEAAPYLQQYYALWEDFWTTRIFETAWYKAWATSPNRNNFMNMDDHSYLNAVTKEDMAESRRLMEQVMDKAQTGKQQTRAALLMRTFEYYEASALSFPRTSAVTTPSNEQEALALLDDVKLSVELAKKRLELRKQFKGNPVLEILDYPNNGGIWDGMQKTFISALERYTLTEPDNGVVGERLNQFLEEHSILSARAVKTTASKEDILQSLDFSKGPWTDAAPFNNFYIMNTTTEGPVETKVYLLWDKENLYVGYENFHSDPAKMVVSNDITAGGWWSSGGDDSVETFLSGDLKKGYRGFFTNPNSVKFIYNKDAGKSYEFNTQFVDWSANAATANDKWNLVQVIPFSSIGVDTDATKQLQGFFFRNYRGNSVYLGWGGGAPWTEANIHPIYLIDAEQAEIQSVSAQEGTISVQLNQPPLSKPGANDFTIEQSFNGGSGIPVTPVDLKWNAATRTAAIKVPVSAAATEQSVVYSVSYKGQTAVQTAPLQLAPVVDLHNLLQNPSFEAGDGSDTAPPWDLGWAGGEGGTITRTDAIQRTDTYSLEGTGLTKGGSPYQGNIPVEPGLYQSIIHYYIPEDSETNGTIQWMNIVKTNGVDNYIVTDKVPVSTNKGIWQELELIFEVSAASTVLFNFPSWDFLPGEKIYFDDAALYRLDRPVVDETAITAVSAQEGAISVQLSQIPLNEPEANDFTIEQSFNGNSGIAVTPKDLQWNEAAQTVVLVVPIPAAATQQSVVYKVSYKGQTAVEAAPLQVAPVAGLVNLLQNPSFEAGNGSATAPPWDLDWAGGEGGTITRTDAIQKTGTYSLEGSGLTKGGSPYQGNIAVEPGLYQSVVHYFVPEDSAANGMIQWMNIVKTNGVDDYIVTDKVPVSTHKGTWQELELIFEVSASSTVLVNFPSWDFLPGEKIYFDDAALYRLDGQVIDDTKVTAVSVQEGKVNVHLSQIPKNEPVASDFIIEQSFNGGSGIPVTPTAFYWNAASQTAVFTVPSIPAASTKQSVVYKAAYNNQAHVEAAALQIEPVRGLVNILDNASFELGDGTGTVPHWDLSWTGGNGTLKRSSAVKRTGTYSLEGVGLTKGGSPYQANVSVKPGLYQSVIHYFIPADSATNGSIQWMNILKVNGADLYLVNDKVSVSTNKGTWQELEVVFRVSSYTTVLINFPSWDFLPDEKIYFDDAALYRLGN</sequence>
<dbReference type="PANTHER" id="PTHR43308">
    <property type="entry name" value="OUTER MEMBRANE PROTEIN ALPHA-RELATED"/>
    <property type="match status" value="1"/>
</dbReference>
<proteinExistence type="predicted"/>
<feature type="signal peptide" evidence="3">
    <location>
        <begin position="1"/>
        <end position="28"/>
    </location>
</feature>
<keyword evidence="1" id="KW-0378">Hydrolase</keyword>
<keyword evidence="6" id="KW-1185">Reference proteome</keyword>
<dbReference type="InterPro" id="IPR029018">
    <property type="entry name" value="Hex-like_dom2"/>
</dbReference>
<feature type="domain" description="SLH" evidence="4">
    <location>
        <begin position="31"/>
        <end position="89"/>
    </location>
</feature>
<keyword evidence="3" id="KW-0732">Signal</keyword>
<dbReference type="Gene3D" id="2.60.40.1190">
    <property type="match status" value="1"/>
</dbReference>
<dbReference type="InterPro" id="IPR032287">
    <property type="entry name" value="DUF4838"/>
</dbReference>
<comment type="caution">
    <text evidence="5">The sequence shown here is derived from an EMBL/GenBank/DDBJ whole genome shotgun (WGS) entry which is preliminary data.</text>
</comment>
<evidence type="ECO:0000256" key="3">
    <source>
        <dbReference type="SAM" id="SignalP"/>
    </source>
</evidence>
<accession>A0ABS4J5N8</accession>
<evidence type="ECO:0000313" key="5">
    <source>
        <dbReference type="EMBL" id="MBP1995098.1"/>
    </source>
</evidence>
<feature type="domain" description="SLH" evidence="4">
    <location>
        <begin position="154"/>
        <end position="216"/>
    </location>
</feature>
<evidence type="ECO:0000256" key="1">
    <source>
        <dbReference type="ARBA" id="ARBA00022801"/>
    </source>
</evidence>
<feature type="domain" description="SLH" evidence="4">
    <location>
        <begin position="90"/>
        <end position="153"/>
    </location>
</feature>
<evidence type="ECO:0000313" key="6">
    <source>
        <dbReference type="Proteomes" id="UP001519287"/>
    </source>
</evidence>
<dbReference type="InterPro" id="IPR051465">
    <property type="entry name" value="Cell_Envelope_Struct_Comp"/>
</dbReference>
<organism evidence="5 6">
    <name type="scientific">Paenibacillus eucommiae</name>
    <dbReference type="NCBI Taxonomy" id="1355755"/>
    <lineage>
        <taxon>Bacteria</taxon>
        <taxon>Bacillati</taxon>
        <taxon>Bacillota</taxon>
        <taxon>Bacilli</taxon>
        <taxon>Bacillales</taxon>
        <taxon>Paenibacillaceae</taxon>
        <taxon>Paenibacillus</taxon>
    </lineage>
</organism>
<dbReference type="InterPro" id="IPR001119">
    <property type="entry name" value="SLH_dom"/>
</dbReference>
<dbReference type="EMBL" id="JAGGLB010000031">
    <property type="protein sequence ID" value="MBP1995098.1"/>
    <property type="molecule type" value="Genomic_DNA"/>
</dbReference>
<feature type="compositionally biased region" description="Polar residues" evidence="2">
    <location>
        <begin position="375"/>
        <end position="384"/>
    </location>
</feature>
<dbReference type="SUPFAM" id="SSF49344">
    <property type="entry name" value="CBD9-like"/>
    <property type="match status" value="1"/>
</dbReference>
<feature type="chain" id="PRO_5045835682" description="SLH domain-containing protein" evidence="3">
    <location>
        <begin position="29"/>
        <end position="2043"/>
    </location>
</feature>
<reference evidence="5 6" key="1">
    <citation type="submission" date="2021-03" db="EMBL/GenBank/DDBJ databases">
        <title>Genomic Encyclopedia of Type Strains, Phase IV (KMG-IV): sequencing the most valuable type-strain genomes for metagenomic binning, comparative biology and taxonomic classification.</title>
        <authorList>
            <person name="Goeker M."/>
        </authorList>
    </citation>
    <scope>NUCLEOTIDE SEQUENCE [LARGE SCALE GENOMIC DNA]</scope>
    <source>
        <strain evidence="5 6">DSM 26048</strain>
    </source>
</reference>
<gene>
    <name evidence="5" type="ORF">J2Z66_006740</name>
</gene>
<feature type="compositionally biased region" description="Polar residues" evidence="2">
    <location>
        <begin position="359"/>
        <end position="368"/>
    </location>
</feature>
<feature type="region of interest" description="Disordered" evidence="2">
    <location>
        <begin position="359"/>
        <end position="432"/>
    </location>
</feature>
<dbReference type="Gene3D" id="3.30.379.10">
    <property type="entry name" value="Chitobiase/beta-hexosaminidase domain 2-like"/>
    <property type="match status" value="1"/>
</dbReference>
<dbReference type="Gene3D" id="2.60.120.260">
    <property type="entry name" value="Galactose-binding domain-like"/>
    <property type="match status" value="3"/>
</dbReference>
<dbReference type="Proteomes" id="UP001519287">
    <property type="component" value="Unassembled WGS sequence"/>
</dbReference>
<protein>
    <recommendedName>
        <fullName evidence="4">SLH domain-containing protein</fullName>
    </recommendedName>
</protein>
<name>A0ABS4J5N8_9BACL</name>
<dbReference type="SUPFAM" id="SSF55545">
    <property type="entry name" value="beta-N-acetylhexosaminidase-like domain"/>
    <property type="match status" value="1"/>
</dbReference>
<dbReference type="Pfam" id="PF16126">
    <property type="entry name" value="DUF4838"/>
    <property type="match status" value="1"/>
</dbReference>
<dbReference type="RefSeq" id="WP_209976921.1">
    <property type="nucleotide sequence ID" value="NZ_JAGGLB010000031.1"/>
</dbReference>
<dbReference type="PROSITE" id="PS51272">
    <property type="entry name" value="SLH"/>
    <property type="match status" value="3"/>
</dbReference>
<evidence type="ECO:0000259" key="4">
    <source>
        <dbReference type="PROSITE" id="PS51272"/>
    </source>
</evidence>
<evidence type="ECO:0000256" key="2">
    <source>
        <dbReference type="SAM" id="MobiDB-lite"/>
    </source>
</evidence>